<dbReference type="STRING" id="1987383.A5844_000345"/>
<dbReference type="RefSeq" id="WP_086283371.1">
    <property type="nucleotide sequence ID" value="NZ_NGMO01000001.1"/>
</dbReference>
<dbReference type="Proteomes" id="UP000194933">
    <property type="component" value="Unassembled WGS sequence"/>
</dbReference>
<dbReference type="AlphaFoldDB" id="A0A2C9XPP4"/>
<protein>
    <submittedName>
        <fullName evidence="1">Uncharacterized protein</fullName>
    </submittedName>
</protein>
<proteinExistence type="predicted"/>
<organism evidence="1 2">
    <name type="scientific">Candidatus Enterococcus wittei</name>
    <dbReference type="NCBI Taxonomy" id="1987383"/>
    <lineage>
        <taxon>Bacteria</taxon>
        <taxon>Bacillati</taxon>
        <taxon>Bacillota</taxon>
        <taxon>Bacilli</taxon>
        <taxon>Lactobacillales</taxon>
        <taxon>Enterococcaceae</taxon>
        <taxon>Enterococcus</taxon>
    </lineage>
</organism>
<sequence length="116" mass="13051">MLQKSKEKLLKSFTTTITLTSLIVPLRSSIAMVQEQKTLSEDELITLAIDSYVLKQSTNLKHISVINENNNLKAQFAESALQGINFDESKRISGQKEVANKEIVCYYAKQEALQIC</sequence>
<evidence type="ECO:0000313" key="1">
    <source>
        <dbReference type="EMBL" id="OTP12129.1"/>
    </source>
</evidence>
<evidence type="ECO:0000313" key="2">
    <source>
        <dbReference type="Proteomes" id="UP000194933"/>
    </source>
</evidence>
<keyword evidence="2" id="KW-1185">Reference proteome</keyword>
<gene>
    <name evidence="1" type="ORF">A5844_000345</name>
</gene>
<name>A0A2C9XPP4_9ENTE</name>
<dbReference type="EMBL" id="NGMO01000001">
    <property type="protein sequence ID" value="OTP12129.1"/>
    <property type="molecule type" value="Genomic_DNA"/>
</dbReference>
<comment type="caution">
    <text evidence="1">The sequence shown here is derived from an EMBL/GenBank/DDBJ whole genome shotgun (WGS) entry which is preliminary data.</text>
</comment>
<reference evidence="1 2" key="1">
    <citation type="submission" date="2017-05" db="EMBL/GenBank/DDBJ databases">
        <title>The Genome Sequence of Enterococcus sp. 10A9_DIV0425.</title>
        <authorList>
            <consortium name="The Broad Institute Genomics Platform"/>
            <consortium name="The Broad Institute Genomic Center for Infectious Diseases"/>
            <person name="Earl A."/>
            <person name="Manson A."/>
            <person name="Schwartman J."/>
            <person name="Gilmore M."/>
            <person name="Abouelleil A."/>
            <person name="Cao P."/>
            <person name="Chapman S."/>
            <person name="Cusick C."/>
            <person name="Shea T."/>
            <person name="Young S."/>
            <person name="Neafsey D."/>
            <person name="Nusbaum C."/>
            <person name="Birren B."/>
        </authorList>
    </citation>
    <scope>NUCLEOTIDE SEQUENCE [LARGE SCALE GENOMIC DNA]</scope>
    <source>
        <strain evidence="1 2">10A9_DIV0425</strain>
    </source>
</reference>
<accession>A0A2C9XPP4</accession>